<proteinExistence type="predicted"/>
<feature type="region of interest" description="Disordered" evidence="1">
    <location>
        <begin position="1"/>
        <end position="22"/>
    </location>
</feature>
<dbReference type="AlphaFoldDB" id="A0A4S8J8J4"/>
<dbReference type="STRING" id="52838.A0A4S8J8J4"/>
<gene>
    <name evidence="3" type="ORF">C4D60_Mb03t07420</name>
</gene>
<reference evidence="3 4" key="1">
    <citation type="journal article" date="2019" name="Nat. Plants">
        <title>Genome sequencing of Musa balbisiana reveals subgenome evolution and function divergence in polyploid bananas.</title>
        <authorList>
            <person name="Yao X."/>
        </authorList>
    </citation>
    <scope>NUCLEOTIDE SEQUENCE [LARGE SCALE GENOMIC DNA]</scope>
    <source>
        <strain evidence="4">cv. DH-PKW</strain>
        <tissue evidence="3">Leaves</tissue>
    </source>
</reference>
<feature type="transmembrane region" description="Helical" evidence="2">
    <location>
        <begin position="54"/>
        <end position="72"/>
    </location>
</feature>
<accession>A0A4S8J8J4</accession>
<feature type="transmembrane region" description="Helical" evidence="2">
    <location>
        <begin position="135"/>
        <end position="155"/>
    </location>
</feature>
<dbReference type="EMBL" id="PYDT01000006">
    <property type="protein sequence ID" value="THU57805.1"/>
    <property type="molecule type" value="Genomic_DNA"/>
</dbReference>
<keyword evidence="2" id="KW-0812">Transmembrane</keyword>
<comment type="caution">
    <text evidence="3">The sequence shown here is derived from an EMBL/GenBank/DDBJ whole genome shotgun (WGS) entry which is preliminary data.</text>
</comment>
<keyword evidence="2" id="KW-1133">Transmembrane helix</keyword>
<evidence type="ECO:0000256" key="2">
    <source>
        <dbReference type="SAM" id="Phobius"/>
    </source>
</evidence>
<feature type="transmembrane region" description="Helical" evidence="2">
    <location>
        <begin position="78"/>
        <end position="98"/>
    </location>
</feature>
<organism evidence="3 4">
    <name type="scientific">Musa balbisiana</name>
    <name type="common">Banana</name>
    <dbReference type="NCBI Taxonomy" id="52838"/>
    <lineage>
        <taxon>Eukaryota</taxon>
        <taxon>Viridiplantae</taxon>
        <taxon>Streptophyta</taxon>
        <taxon>Embryophyta</taxon>
        <taxon>Tracheophyta</taxon>
        <taxon>Spermatophyta</taxon>
        <taxon>Magnoliopsida</taxon>
        <taxon>Liliopsida</taxon>
        <taxon>Zingiberales</taxon>
        <taxon>Musaceae</taxon>
        <taxon>Musa</taxon>
    </lineage>
</organism>
<dbReference type="PANTHER" id="PTHR35508:SF1">
    <property type="entry name" value="VOLTAGE-DEPENDENT L-TYPE CALCIUM CHANNEL SUBUNIT"/>
    <property type="match status" value="1"/>
</dbReference>
<sequence length="192" mass="20597">MTRHTGDFVAGVASPPPPSLPQRLRSSAAKAAPRLREASRISVRDLLLWTRRGGPLRALFVISVGTISLLALTGLLSFIIFLFVATLNAVIVSLLMSLAAAGGFLAVFFACLTAIYIGAVSFAICIISTATISAIIAIIIATGWIGFFWIIWLAVKKSLDLTKRSVRMTSSAISAYSAARQTNQDRRVESKE</sequence>
<keyword evidence="2" id="KW-0472">Membrane</keyword>
<keyword evidence="4" id="KW-1185">Reference proteome</keyword>
<name>A0A4S8J8J4_MUSBA</name>
<protein>
    <submittedName>
        <fullName evidence="3">Uncharacterized protein</fullName>
    </submittedName>
</protein>
<feature type="transmembrane region" description="Helical" evidence="2">
    <location>
        <begin position="105"/>
        <end position="129"/>
    </location>
</feature>
<dbReference type="PANTHER" id="PTHR35508">
    <property type="entry name" value="VOLTAGE-DEPENDENT L-TYPE CALCIUM CHANNEL SUBUNIT"/>
    <property type="match status" value="1"/>
</dbReference>
<dbReference type="Proteomes" id="UP000317650">
    <property type="component" value="Chromosome 3"/>
</dbReference>
<evidence type="ECO:0000313" key="3">
    <source>
        <dbReference type="EMBL" id="THU57805.1"/>
    </source>
</evidence>
<evidence type="ECO:0000256" key="1">
    <source>
        <dbReference type="SAM" id="MobiDB-lite"/>
    </source>
</evidence>
<evidence type="ECO:0000313" key="4">
    <source>
        <dbReference type="Proteomes" id="UP000317650"/>
    </source>
</evidence>